<protein>
    <submittedName>
        <fullName evidence="3">Caspase domain-containing protein</fullName>
    </submittedName>
    <submittedName>
        <fullName evidence="2">Caspase family protein</fullName>
    </submittedName>
</protein>
<dbReference type="InterPro" id="IPR011600">
    <property type="entry name" value="Pept_C14_caspase"/>
</dbReference>
<dbReference type="STRING" id="1529.SAMN04487885_101171"/>
<dbReference type="PANTHER" id="PTHR48104">
    <property type="entry name" value="METACASPASE-4"/>
    <property type="match status" value="1"/>
</dbReference>
<dbReference type="RefSeq" id="WP_027638381.1">
    <property type="nucleotide sequence ID" value="NZ_BAAACD010000029.1"/>
</dbReference>
<evidence type="ECO:0000313" key="2">
    <source>
        <dbReference type="EMBL" id="PWL53607.1"/>
    </source>
</evidence>
<dbReference type="eggNOG" id="COG4249">
    <property type="taxonomic scope" value="Bacteria"/>
</dbReference>
<dbReference type="InterPro" id="IPR050452">
    <property type="entry name" value="Metacaspase"/>
</dbReference>
<keyword evidence="4" id="KW-1185">Reference proteome</keyword>
<dbReference type="OrthoDB" id="9812126at2"/>
<dbReference type="InterPro" id="IPR029030">
    <property type="entry name" value="Caspase-like_dom_sf"/>
</dbReference>
<evidence type="ECO:0000259" key="1">
    <source>
        <dbReference type="Pfam" id="PF00656"/>
    </source>
</evidence>
<dbReference type="Proteomes" id="UP000182135">
    <property type="component" value="Unassembled WGS sequence"/>
</dbReference>
<dbReference type="AlphaFoldDB" id="A0A1I2J827"/>
<dbReference type="SUPFAM" id="SSF52129">
    <property type="entry name" value="Caspase-like"/>
    <property type="match status" value="1"/>
</dbReference>
<dbReference type="EMBL" id="FOOE01000001">
    <property type="protein sequence ID" value="SFF50188.1"/>
    <property type="molecule type" value="Genomic_DNA"/>
</dbReference>
<dbReference type="Gene3D" id="3.40.50.1460">
    <property type="match status" value="1"/>
</dbReference>
<accession>A0A1I2J827</accession>
<dbReference type="Proteomes" id="UP000246114">
    <property type="component" value="Unassembled WGS sequence"/>
</dbReference>
<proteinExistence type="predicted"/>
<dbReference type="EMBL" id="QAMZ01000036">
    <property type="protein sequence ID" value="PWL53607.1"/>
    <property type="molecule type" value="Genomic_DNA"/>
</dbReference>
<evidence type="ECO:0000313" key="5">
    <source>
        <dbReference type="Proteomes" id="UP000246114"/>
    </source>
</evidence>
<dbReference type="GO" id="GO:0005737">
    <property type="term" value="C:cytoplasm"/>
    <property type="evidence" value="ECO:0007669"/>
    <property type="project" value="TreeGrafter"/>
</dbReference>
<dbReference type="GO" id="GO:0004197">
    <property type="term" value="F:cysteine-type endopeptidase activity"/>
    <property type="evidence" value="ECO:0007669"/>
    <property type="project" value="InterPro"/>
</dbReference>
<organism evidence="3 4">
    <name type="scientific">Clostridium cadaveris</name>
    <dbReference type="NCBI Taxonomy" id="1529"/>
    <lineage>
        <taxon>Bacteria</taxon>
        <taxon>Bacillati</taxon>
        <taxon>Bacillota</taxon>
        <taxon>Clostridia</taxon>
        <taxon>Eubacteriales</taxon>
        <taxon>Clostridiaceae</taxon>
        <taxon>Clostridium</taxon>
    </lineage>
</organism>
<evidence type="ECO:0000313" key="4">
    <source>
        <dbReference type="Proteomes" id="UP000182135"/>
    </source>
</evidence>
<dbReference type="Pfam" id="PF00656">
    <property type="entry name" value="Peptidase_C14"/>
    <property type="match status" value="1"/>
</dbReference>
<dbReference type="GO" id="GO:0006508">
    <property type="term" value="P:proteolysis"/>
    <property type="evidence" value="ECO:0007669"/>
    <property type="project" value="InterPro"/>
</dbReference>
<name>A0A1I2J827_9CLOT</name>
<reference evidence="3 4" key="1">
    <citation type="submission" date="2016-10" db="EMBL/GenBank/DDBJ databases">
        <authorList>
            <person name="de Groot N.N."/>
        </authorList>
    </citation>
    <scope>NUCLEOTIDE SEQUENCE [LARGE SCALE GENOMIC DNA]</scope>
    <source>
        <strain evidence="3 4">NLAE-zl-G419</strain>
    </source>
</reference>
<reference evidence="2 5" key="2">
    <citation type="submission" date="2018-03" db="EMBL/GenBank/DDBJ databases">
        <title>The uncultured portion of the human microbiome is neutrally assembled.</title>
        <authorList>
            <person name="Jeraldo P."/>
            <person name="Boardman L."/>
            <person name="White B.A."/>
            <person name="Nelson H."/>
            <person name="Goldenfeld N."/>
            <person name="Chia N."/>
        </authorList>
    </citation>
    <scope>NUCLEOTIDE SEQUENCE [LARGE SCALE GENOMIC DNA]</scope>
    <source>
        <strain evidence="2">CIM:MAG 903</strain>
    </source>
</reference>
<gene>
    <name evidence="2" type="ORF">DBY38_07625</name>
    <name evidence="3" type="ORF">SAMN04487885_101171</name>
</gene>
<sequence>MGTIRALLVGVCEYLTVKCTPLPLCKNDLFAMRIALIQGLNVDADNILLCGEKGTVTKNELITSIRTVLNGATKEDTFIFYFSGHGSKNWLVLSDGLIELQDLIDTIEKIQIRSKIVILDSCHSGSFALDSVPSIDIDETVEHFAGRGFAVLASCGAEQFSGFNYDREISLYTSFVCDALTSRFLIRKGKKSLETINEAIFRFAEVTNKKSGRNFQQPIFRSSMGGTIFFDVEEYNPYKVAKIYEETDNYIIYGVEPVHHAGAKRLAVKVILRFQSSMKQIAEIATEIKNKVLYYEVHQNEIAEAYHIGKAANIVWCYFGYDEDDMVDCNFVCHTTWVDDLQDKEWWYRSSKNTIMIEGVHIDVHGSYEQIKSLKDDTMTKDELIQTTREYTAKIISVAEKYIKIFREYLNNTLTEEQLIDSVAPFNIEIAKCFFKQSELPIPPKELHDWSHEHTKLFGTIYEFSLFYNRKNLSTWKSENRKKLLKDAIKQYEIELEELKVADKLI</sequence>
<feature type="domain" description="Peptidase C14 caspase" evidence="1">
    <location>
        <begin position="5"/>
        <end position="222"/>
    </location>
</feature>
<evidence type="ECO:0000313" key="3">
    <source>
        <dbReference type="EMBL" id="SFF50188.1"/>
    </source>
</evidence>
<dbReference type="PANTHER" id="PTHR48104:SF30">
    <property type="entry name" value="METACASPASE-1"/>
    <property type="match status" value="1"/>
</dbReference>